<keyword evidence="2" id="KW-1185">Reference proteome</keyword>
<evidence type="ECO:0000313" key="1">
    <source>
        <dbReference type="EMBL" id="KAF2855924.1"/>
    </source>
</evidence>
<dbReference type="EMBL" id="MU006289">
    <property type="protein sequence ID" value="KAF2855924.1"/>
    <property type="molecule type" value="Genomic_DNA"/>
</dbReference>
<organism evidence="1 2">
    <name type="scientific">Plenodomus tracheiphilus IPT5</name>
    <dbReference type="NCBI Taxonomy" id="1408161"/>
    <lineage>
        <taxon>Eukaryota</taxon>
        <taxon>Fungi</taxon>
        <taxon>Dikarya</taxon>
        <taxon>Ascomycota</taxon>
        <taxon>Pezizomycotina</taxon>
        <taxon>Dothideomycetes</taxon>
        <taxon>Pleosporomycetidae</taxon>
        <taxon>Pleosporales</taxon>
        <taxon>Pleosporineae</taxon>
        <taxon>Leptosphaeriaceae</taxon>
        <taxon>Plenodomus</taxon>
    </lineage>
</organism>
<evidence type="ECO:0000313" key="2">
    <source>
        <dbReference type="Proteomes" id="UP000799423"/>
    </source>
</evidence>
<sequence length="99" mass="11222">MVVSKLPSCRHHLNPKLKLKHLHSHPPNSTIPRVLPSSVSELRTAPISKGEPMYTLGTIYDTTVYTKTHTRASRPLTPLAHPHTILIQSKHHRCLRSRL</sequence>
<dbReference type="AlphaFoldDB" id="A0A6A7BKV4"/>
<accession>A0A6A7BKV4</accession>
<protein>
    <submittedName>
        <fullName evidence="1">Uncharacterized protein</fullName>
    </submittedName>
</protein>
<gene>
    <name evidence="1" type="ORF">T440DRAFT_463268</name>
</gene>
<proteinExistence type="predicted"/>
<dbReference type="Proteomes" id="UP000799423">
    <property type="component" value="Unassembled WGS sequence"/>
</dbReference>
<reference evidence="1" key="1">
    <citation type="submission" date="2020-01" db="EMBL/GenBank/DDBJ databases">
        <authorList>
            <consortium name="DOE Joint Genome Institute"/>
            <person name="Haridas S."/>
            <person name="Albert R."/>
            <person name="Binder M."/>
            <person name="Bloem J."/>
            <person name="Labutti K."/>
            <person name="Salamov A."/>
            <person name="Andreopoulos B."/>
            <person name="Baker S.E."/>
            <person name="Barry K."/>
            <person name="Bills G."/>
            <person name="Bluhm B.H."/>
            <person name="Cannon C."/>
            <person name="Castanera R."/>
            <person name="Culley D.E."/>
            <person name="Daum C."/>
            <person name="Ezra D."/>
            <person name="Gonzalez J.B."/>
            <person name="Henrissat B."/>
            <person name="Kuo A."/>
            <person name="Liang C."/>
            <person name="Lipzen A."/>
            <person name="Lutzoni F."/>
            <person name="Magnuson J."/>
            <person name="Mondo S."/>
            <person name="Nolan M."/>
            <person name="Ohm R."/>
            <person name="Pangilinan J."/>
            <person name="Park H.-J."/>
            <person name="Ramirez L."/>
            <person name="Alfaro M."/>
            <person name="Sun H."/>
            <person name="Tritt A."/>
            <person name="Yoshinaga Y."/>
            <person name="Zwiers L.-H."/>
            <person name="Turgeon B.G."/>
            <person name="Goodwin S.B."/>
            <person name="Spatafora J.W."/>
            <person name="Crous P.W."/>
            <person name="Grigoriev I.V."/>
        </authorList>
    </citation>
    <scope>NUCLEOTIDE SEQUENCE</scope>
    <source>
        <strain evidence="1">IPT5</strain>
    </source>
</reference>
<name>A0A6A7BKV4_9PLEO</name>